<gene>
    <name evidence="1" type="ORF">QVN81_09860</name>
    <name evidence="2" type="ORF">QVN84_10605</name>
</gene>
<reference evidence="2" key="1">
    <citation type="submission" date="2023-06" db="EMBL/GenBank/DDBJ databases">
        <authorList>
            <person name="Zeman M."/>
            <person name="Kubasova T."/>
            <person name="Jahodarova E."/>
            <person name="Nykrynova M."/>
            <person name="Rychlik I."/>
        </authorList>
    </citation>
    <scope>NUCLEOTIDE SEQUENCE</scope>
    <source>
        <strain evidence="2">ET15</strain>
        <strain evidence="1">ET37</strain>
    </source>
</reference>
<dbReference type="Proteomes" id="UP001167831">
    <property type="component" value="Unassembled WGS sequence"/>
</dbReference>
<dbReference type="Pfam" id="PF14907">
    <property type="entry name" value="NTP_transf_5"/>
    <property type="match status" value="1"/>
</dbReference>
<dbReference type="EMBL" id="JAUEIE010000010">
    <property type="protein sequence ID" value="MDN0023323.1"/>
    <property type="molecule type" value="Genomic_DNA"/>
</dbReference>
<evidence type="ECO:0000313" key="1">
    <source>
        <dbReference type="EMBL" id="MDN0023323.1"/>
    </source>
</evidence>
<evidence type="ECO:0000313" key="4">
    <source>
        <dbReference type="Proteomes" id="UP001168478"/>
    </source>
</evidence>
<keyword evidence="3" id="KW-1185">Reference proteome</keyword>
<dbReference type="InterPro" id="IPR039498">
    <property type="entry name" value="NTP_transf_5"/>
</dbReference>
<proteinExistence type="predicted"/>
<dbReference type="RefSeq" id="WP_289825732.1">
    <property type="nucleotide sequence ID" value="NZ_JAUEIE010000010.1"/>
</dbReference>
<accession>A0AAW7JL58</accession>
<dbReference type="EMBL" id="JAUEIF010000010">
    <property type="protein sequence ID" value="MDN0025964.1"/>
    <property type="molecule type" value="Genomic_DNA"/>
</dbReference>
<evidence type="ECO:0000313" key="3">
    <source>
        <dbReference type="Proteomes" id="UP001167831"/>
    </source>
</evidence>
<protein>
    <submittedName>
        <fullName evidence="2">Nucleotidyltransferase family protein</fullName>
    </submittedName>
</protein>
<organism evidence="2 4">
    <name type="scientific">Leyella lascolaii</name>
    <dbReference type="NCBI Taxonomy" id="1776379"/>
    <lineage>
        <taxon>Bacteria</taxon>
        <taxon>Pseudomonadati</taxon>
        <taxon>Bacteroidota</taxon>
        <taxon>Bacteroidia</taxon>
        <taxon>Bacteroidales</taxon>
        <taxon>Prevotellaceae</taxon>
        <taxon>Leyella</taxon>
    </lineage>
</organism>
<comment type="caution">
    <text evidence="2">The sequence shown here is derived from an EMBL/GenBank/DDBJ whole genome shotgun (WGS) entry which is preliminary data.</text>
</comment>
<name>A0AAW7JL58_9BACT</name>
<dbReference type="AlphaFoldDB" id="A0AAW7JL58"/>
<dbReference type="Proteomes" id="UP001168478">
    <property type="component" value="Unassembled WGS sequence"/>
</dbReference>
<sequence length="381" mass="44408">MEGSAVHIGKVEVTGIFFELLQVAVGTRSRLSVVPTAEEWQALYDMAARQTLIGVCADGIDRLDAEQRPPRSLAMRWAMTVVRIEQMSRRQNMQAMDVQRRFAKAGFRSCIFKGVGVAAYYPHPLRRQGGDIDIWLEGGREKIIKYIRGISPLETVSYHHIDFRMVKDPLIEVHFFPTFLLNPWRNRKMMQYWRQETPRQMENNVELPDGQGMITAPTDDLNVIALLGHIMHHFLEEGVGLRQIVDYYYLLTRGCRTLDREAVTGRLRDFHMTKFAGAVMYVLKTVLNMDDRFMIAAPDAKAGRMLLDNILKGGNFGMYNDALKAIRQADSPLGSFFRRERYNMRLLSNYTEEYFSEIAYRIFFFFYRKYWNGWRLRHTKA</sequence>
<reference evidence="2" key="2">
    <citation type="submission" date="2023-08" db="EMBL/GenBank/DDBJ databases">
        <title>Identification and characterization of horizontal gene transfer across gut microbiota members of farm animals based on homology search.</title>
        <authorList>
            <person name="Schwarzerova J."/>
            <person name="Nykrynova M."/>
            <person name="Jureckova K."/>
            <person name="Cejkova D."/>
            <person name="Rychlik I."/>
        </authorList>
    </citation>
    <scope>NUCLEOTIDE SEQUENCE</scope>
    <source>
        <strain evidence="2">ET15</strain>
        <strain evidence="1">ET37</strain>
    </source>
</reference>
<evidence type="ECO:0000313" key="2">
    <source>
        <dbReference type="EMBL" id="MDN0025964.1"/>
    </source>
</evidence>